<comment type="caution">
    <text evidence="1">The sequence shown here is derived from an EMBL/GenBank/DDBJ whole genome shotgun (WGS) entry which is preliminary data.</text>
</comment>
<dbReference type="Proteomes" id="UP000266152">
    <property type="component" value="Unassembled WGS sequence"/>
</dbReference>
<gene>
    <name evidence="1" type="ORF">FSPOR_9070</name>
</gene>
<dbReference type="AlphaFoldDB" id="A0A395RRP9"/>
<accession>A0A395RRP9</accession>
<evidence type="ECO:0000313" key="2">
    <source>
        <dbReference type="Proteomes" id="UP000266152"/>
    </source>
</evidence>
<name>A0A395RRP9_FUSSP</name>
<dbReference type="STRING" id="5514.A0A395RRP9"/>
<protein>
    <submittedName>
        <fullName evidence="1">Uncharacterized protein</fullName>
    </submittedName>
</protein>
<reference evidence="1 2" key="1">
    <citation type="journal article" date="2018" name="PLoS Pathog.">
        <title>Evolution of structural diversity of trichothecenes, a family of toxins produced by plant pathogenic and entomopathogenic fungi.</title>
        <authorList>
            <person name="Proctor R.H."/>
            <person name="McCormick S.P."/>
            <person name="Kim H.S."/>
            <person name="Cardoza R.E."/>
            <person name="Stanley A.M."/>
            <person name="Lindo L."/>
            <person name="Kelly A."/>
            <person name="Brown D.W."/>
            <person name="Lee T."/>
            <person name="Vaughan M.M."/>
            <person name="Alexander N.J."/>
            <person name="Busman M."/>
            <person name="Gutierrez S."/>
        </authorList>
    </citation>
    <scope>NUCLEOTIDE SEQUENCE [LARGE SCALE GENOMIC DNA]</scope>
    <source>
        <strain evidence="1 2">NRRL 3299</strain>
    </source>
</reference>
<keyword evidence="2" id="KW-1185">Reference proteome</keyword>
<sequence>MTCGLRNEWLILSEISRRARLLVEATETAISLMPPSSDFSFGLDLLPAIQAMLIYQFMRLFSAGDIVQQTQAEADGKVLARWVNILQEQTQWSSNSSADGGRLDLSVWKDWVYVESTKRTLVFAEMLDGVYNYLRFGWYEPSVRMAKLSFTGKAAIWEAKTSAEWEQARVQQLWLEFDMSCFRDDIKAAFPDDVDELGIIILASYDGLDALKKWAGDDERLLEKWGLSSI</sequence>
<evidence type="ECO:0000313" key="1">
    <source>
        <dbReference type="EMBL" id="RGP62684.1"/>
    </source>
</evidence>
<proteinExistence type="predicted"/>
<dbReference type="EMBL" id="PXOF01000143">
    <property type="protein sequence ID" value="RGP62684.1"/>
    <property type="molecule type" value="Genomic_DNA"/>
</dbReference>
<organism evidence="1 2">
    <name type="scientific">Fusarium sporotrichioides</name>
    <dbReference type="NCBI Taxonomy" id="5514"/>
    <lineage>
        <taxon>Eukaryota</taxon>
        <taxon>Fungi</taxon>
        <taxon>Dikarya</taxon>
        <taxon>Ascomycota</taxon>
        <taxon>Pezizomycotina</taxon>
        <taxon>Sordariomycetes</taxon>
        <taxon>Hypocreomycetidae</taxon>
        <taxon>Hypocreales</taxon>
        <taxon>Nectriaceae</taxon>
        <taxon>Fusarium</taxon>
    </lineage>
</organism>